<proteinExistence type="predicted"/>
<protein>
    <submittedName>
        <fullName evidence="1">Uncharacterized protein</fullName>
    </submittedName>
</protein>
<organism evidence="1 2">
    <name type="scientific">Clostridium ljungdahlii (strain ATCC 55383 / DSM 13528 / PETC)</name>
    <dbReference type="NCBI Taxonomy" id="748727"/>
    <lineage>
        <taxon>Bacteria</taxon>
        <taxon>Bacillati</taxon>
        <taxon>Bacillota</taxon>
        <taxon>Clostridia</taxon>
        <taxon>Eubacteriales</taxon>
        <taxon>Clostridiaceae</taxon>
        <taxon>Clostridium</taxon>
    </lineage>
</organism>
<comment type="caution">
    <text evidence="1">The sequence shown here is derived from an EMBL/GenBank/DDBJ whole genome shotgun (WGS) entry which is preliminary data.</text>
</comment>
<evidence type="ECO:0000313" key="2">
    <source>
        <dbReference type="Proteomes" id="UP000077020"/>
    </source>
</evidence>
<gene>
    <name evidence="1" type="ORF">WX45_02655</name>
</gene>
<accession>A0ABX2TX67</accession>
<dbReference type="Proteomes" id="UP000077020">
    <property type="component" value="Unassembled WGS sequence"/>
</dbReference>
<sequence>MFLIKMISLIHKFNEFILLYIKNNICVTIVIDKSKILLITSLGNVVKLLYIFFIN</sequence>
<reference evidence="1 2" key="1">
    <citation type="journal article" date="2016" name="Biotechnol. Bioeng.">
        <title>Traits of selected Clostridium strains for syngas fermentation to ethanol.</title>
        <authorList>
            <person name="Martin M.E."/>
            <person name="Richter H."/>
            <person name="Saha S."/>
            <person name="Angenent L.T."/>
        </authorList>
    </citation>
    <scope>NUCLEOTIDE SEQUENCE [LARGE SCALE GENOMIC DNA]</scope>
    <source>
        <strain evidence="1 2">PETC</strain>
    </source>
</reference>
<evidence type="ECO:0000313" key="1">
    <source>
        <dbReference type="EMBL" id="OAA88720.1"/>
    </source>
</evidence>
<dbReference type="EMBL" id="LITS01000003">
    <property type="protein sequence ID" value="OAA88720.1"/>
    <property type="molecule type" value="Genomic_DNA"/>
</dbReference>
<keyword evidence="2" id="KW-1185">Reference proteome</keyword>
<name>A0ABX2TX67_CLOLD</name>